<protein>
    <submittedName>
        <fullName evidence="2">Uncharacterized protein</fullName>
    </submittedName>
</protein>
<proteinExistence type="predicted"/>
<dbReference type="Proteomes" id="UP000887576">
    <property type="component" value="Unplaced"/>
</dbReference>
<dbReference type="WBParaSite" id="JU765_v2.g6738.t1">
    <property type="protein sequence ID" value="JU765_v2.g6738.t1"/>
    <property type="gene ID" value="JU765_v2.g6738"/>
</dbReference>
<name>A0AC34RH96_9BILA</name>
<evidence type="ECO:0000313" key="1">
    <source>
        <dbReference type="Proteomes" id="UP000887576"/>
    </source>
</evidence>
<accession>A0AC34RH96</accession>
<reference evidence="2" key="1">
    <citation type="submission" date="2022-11" db="UniProtKB">
        <authorList>
            <consortium name="WormBaseParasite"/>
        </authorList>
    </citation>
    <scope>IDENTIFICATION</scope>
</reference>
<evidence type="ECO:0000313" key="2">
    <source>
        <dbReference type="WBParaSite" id="JU765_v2.g6738.t1"/>
    </source>
</evidence>
<sequence length="145" mass="16080">MSLYDGMCLPAIAFNRYTAIANPTKHSKIWTIKRTILISLSLFIIPISLAIPITIFKGNGRNAIAGMLVGFGTLFVLILAFIGSIITIDAVILSRKKFSTSTNEVRAKAERTLLYFACYNAIVHFYRDVDYMFLSMVLKFGEAGG</sequence>
<organism evidence="1 2">
    <name type="scientific">Panagrolaimus sp. JU765</name>
    <dbReference type="NCBI Taxonomy" id="591449"/>
    <lineage>
        <taxon>Eukaryota</taxon>
        <taxon>Metazoa</taxon>
        <taxon>Ecdysozoa</taxon>
        <taxon>Nematoda</taxon>
        <taxon>Chromadorea</taxon>
        <taxon>Rhabditida</taxon>
        <taxon>Tylenchina</taxon>
        <taxon>Panagrolaimomorpha</taxon>
        <taxon>Panagrolaimoidea</taxon>
        <taxon>Panagrolaimidae</taxon>
        <taxon>Panagrolaimus</taxon>
    </lineage>
</organism>